<evidence type="ECO:0000313" key="3">
    <source>
        <dbReference type="Proteomes" id="UP000317715"/>
    </source>
</evidence>
<keyword evidence="1" id="KW-0472">Membrane</keyword>
<organism evidence="2 3">
    <name type="scientific">Paenarthrobacter aurescens</name>
    <name type="common">Arthrobacter aurescens</name>
    <dbReference type="NCBI Taxonomy" id="43663"/>
    <lineage>
        <taxon>Bacteria</taxon>
        <taxon>Bacillati</taxon>
        <taxon>Actinomycetota</taxon>
        <taxon>Actinomycetes</taxon>
        <taxon>Micrococcales</taxon>
        <taxon>Micrococcaceae</taxon>
        <taxon>Paenarthrobacter</taxon>
    </lineage>
</organism>
<dbReference type="OrthoDB" id="3723990at2"/>
<keyword evidence="3" id="KW-1185">Reference proteome</keyword>
<dbReference type="Proteomes" id="UP000317715">
    <property type="component" value="Unassembled WGS sequence"/>
</dbReference>
<keyword evidence="1" id="KW-1133">Transmembrane helix</keyword>
<feature type="transmembrane region" description="Helical" evidence="1">
    <location>
        <begin position="42"/>
        <end position="62"/>
    </location>
</feature>
<proteinExistence type="predicted"/>
<accession>A0A4Y3NPG8</accession>
<evidence type="ECO:0000313" key="2">
    <source>
        <dbReference type="EMBL" id="GEB21086.1"/>
    </source>
</evidence>
<name>A0A4Y3NPG8_PAEAU</name>
<keyword evidence="1" id="KW-0812">Transmembrane</keyword>
<sequence>MAEDYDSRLLESARVRKHRLDDSLLFGQNPQERSYKTATTRLMQSLLVAALIAAICVGFSFVQHLLSEQAAKQAVTSASATLIKGTL</sequence>
<evidence type="ECO:0000256" key="1">
    <source>
        <dbReference type="SAM" id="Phobius"/>
    </source>
</evidence>
<dbReference type="AlphaFoldDB" id="A0A4Y3NPG8"/>
<dbReference type="GeneID" id="97299926"/>
<dbReference type="EMBL" id="BJMD01000035">
    <property type="protein sequence ID" value="GEB21086.1"/>
    <property type="molecule type" value="Genomic_DNA"/>
</dbReference>
<gene>
    <name evidence="2" type="ORF">AAU01_38410</name>
</gene>
<dbReference type="RefSeq" id="WP_105694255.1">
    <property type="nucleotide sequence ID" value="NZ_BAAAWK010000001.1"/>
</dbReference>
<comment type="caution">
    <text evidence="2">The sequence shown here is derived from an EMBL/GenBank/DDBJ whole genome shotgun (WGS) entry which is preliminary data.</text>
</comment>
<protein>
    <submittedName>
        <fullName evidence="2">Uncharacterized protein</fullName>
    </submittedName>
</protein>
<reference evidence="2 3" key="1">
    <citation type="submission" date="2019-06" db="EMBL/GenBank/DDBJ databases">
        <title>Whole genome shotgun sequence of Paenarthrobacter aurescens NBRC 12136.</title>
        <authorList>
            <person name="Hosoyama A."/>
            <person name="Uohara A."/>
            <person name="Ohji S."/>
            <person name="Ichikawa N."/>
        </authorList>
    </citation>
    <scope>NUCLEOTIDE SEQUENCE [LARGE SCALE GENOMIC DNA]</scope>
    <source>
        <strain evidence="2 3">NBRC 12136</strain>
    </source>
</reference>